<sequence>MKRLRKKFLSMEQVCSKYHEIDERYSSRSKKYSIFVHANIRYLCAILGLTPEKIIQEYLDNFAFGFKMDATKKQRNLANRFFLSCRTEKSDYDRKEIKEMLSELKVNQAYFSRSFSLDIDGSESDVFYAGHHIFNQKWVQWWFNKHRNSQKISLLDDI</sequence>
<accession>A0A5Q0QGQ5</accession>
<dbReference type="EMBL" id="CP045652">
    <property type="protein sequence ID" value="QGA26460.1"/>
    <property type="molecule type" value="Genomic_DNA"/>
</dbReference>
<organism evidence="1 2">
    <name type="scientific">Sphingobacterium zhuxiongii</name>
    <dbReference type="NCBI Taxonomy" id="2662364"/>
    <lineage>
        <taxon>Bacteria</taxon>
        <taxon>Pseudomonadati</taxon>
        <taxon>Bacteroidota</taxon>
        <taxon>Sphingobacteriia</taxon>
        <taxon>Sphingobacteriales</taxon>
        <taxon>Sphingobacteriaceae</taxon>
        <taxon>Sphingobacterium</taxon>
    </lineage>
</organism>
<dbReference type="Proteomes" id="UP000326921">
    <property type="component" value="Chromosome"/>
</dbReference>
<name>A0A5Q0QGQ5_9SPHI</name>
<evidence type="ECO:0000313" key="2">
    <source>
        <dbReference type="Proteomes" id="UP000326921"/>
    </source>
</evidence>
<evidence type="ECO:0000313" key="1">
    <source>
        <dbReference type="EMBL" id="QGA26460.1"/>
    </source>
</evidence>
<dbReference type="AlphaFoldDB" id="A0A5Q0QGQ5"/>
<protein>
    <submittedName>
        <fullName evidence="1">Uncharacterized protein</fullName>
    </submittedName>
</protein>
<keyword evidence="2" id="KW-1185">Reference proteome</keyword>
<dbReference type="KEGG" id="sphe:GFH32_09020"/>
<proteinExistence type="predicted"/>
<reference evidence="1 2" key="1">
    <citation type="submission" date="2019-10" db="EMBL/GenBank/DDBJ databases">
        <authorList>
            <person name="Dong K."/>
        </authorList>
    </citation>
    <scope>NUCLEOTIDE SEQUENCE [LARGE SCALE GENOMIC DNA]</scope>
    <source>
        <strain evidence="2">dk4302</strain>
    </source>
</reference>
<dbReference type="RefSeq" id="WP_153511324.1">
    <property type="nucleotide sequence ID" value="NZ_CP045652.1"/>
</dbReference>
<gene>
    <name evidence="1" type="ORF">GFH32_09020</name>
</gene>